<dbReference type="RefSeq" id="WP_289606909.1">
    <property type="nucleotide sequence ID" value="NZ_JAUDCG010000006.1"/>
</dbReference>
<keyword evidence="1" id="KW-0132">Cell division</keyword>
<keyword evidence="1" id="KW-0131">Cell cycle</keyword>
<dbReference type="GO" id="GO:0051301">
    <property type="term" value="P:cell division"/>
    <property type="evidence" value="ECO:0007669"/>
    <property type="project" value="UniProtKB-KW"/>
</dbReference>
<dbReference type="Proteomes" id="UP001529340">
    <property type="component" value="Unassembled WGS sequence"/>
</dbReference>
<protein>
    <submittedName>
        <fullName evidence="1">Cell division protein FtsL</fullName>
    </submittedName>
</protein>
<evidence type="ECO:0000313" key="2">
    <source>
        <dbReference type="Proteomes" id="UP001529340"/>
    </source>
</evidence>
<reference evidence="1 2" key="3">
    <citation type="submission" date="2023-06" db="EMBL/GenBank/DDBJ databases">
        <authorList>
            <person name="Zeman M."/>
            <person name="Kubasova T."/>
            <person name="Jahodarova E."/>
            <person name="Nykrynova M."/>
            <person name="Rychlik I."/>
        </authorList>
    </citation>
    <scope>NUCLEOTIDE SEQUENCE [LARGE SCALE GENOMIC DNA]</scope>
    <source>
        <strain evidence="1 2">ET39</strain>
    </source>
</reference>
<proteinExistence type="predicted"/>
<sequence>MAKARLIKRRRRLRIEGVLVLMLIVSAGLYALSKICLNSYNIVLSNEQQQTAAQLSEVQNSVNVLKADVNELQDRSRVLAMVEEDGINTNQENIYVVGDGDEQ</sequence>
<accession>A0ABT7U9Y0</accession>
<comment type="caution">
    <text evidence="1">The sequence shown here is derived from an EMBL/GenBank/DDBJ whole genome shotgun (WGS) entry which is preliminary data.</text>
</comment>
<name>A0ABT7U9Y0_9FIRM</name>
<evidence type="ECO:0000313" key="1">
    <source>
        <dbReference type="EMBL" id="MDM8156439.1"/>
    </source>
</evidence>
<keyword evidence="2" id="KW-1185">Reference proteome</keyword>
<organism evidence="1 2">
    <name type="scientific">Amedibacillus dolichus</name>
    <dbReference type="NCBI Taxonomy" id="31971"/>
    <lineage>
        <taxon>Bacteria</taxon>
        <taxon>Bacillati</taxon>
        <taxon>Bacillota</taxon>
        <taxon>Erysipelotrichia</taxon>
        <taxon>Erysipelotrichales</taxon>
        <taxon>Erysipelotrichaceae</taxon>
        <taxon>Amedibacillus</taxon>
    </lineage>
</organism>
<gene>
    <name evidence="1" type="ORF">QUV96_02160</name>
</gene>
<reference evidence="2" key="1">
    <citation type="submission" date="2023-06" db="EMBL/GenBank/DDBJ databases">
        <title>Identification and characterization of horizontal gene transfer across gut microbiota members of farm animals based on homology search.</title>
        <authorList>
            <person name="Zeman M."/>
            <person name="Kubasova T."/>
            <person name="Jahodarova E."/>
            <person name="Nykrynova M."/>
            <person name="Rychlik I."/>
        </authorList>
    </citation>
    <scope>NUCLEOTIDE SEQUENCE [LARGE SCALE GENOMIC DNA]</scope>
    <source>
        <strain evidence="2">ET39</strain>
    </source>
</reference>
<reference evidence="1 2" key="2">
    <citation type="submission" date="2023-06" db="EMBL/GenBank/DDBJ databases">
        <title>Identification and characterization of horizontal gene transfer across gut microbiota members of farm animals based on homology search.</title>
        <authorList>
            <person name="Schwarzerova J."/>
            <person name="Nykrynova M."/>
            <person name="Jureckova K."/>
            <person name="Cejkova D."/>
            <person name="Rychlik I."/>
        </authorList>
    </citation>
    <scope>NUCLEOTIDE SEQUENCE [LARGE SCALE GENOMIC DNA]</scope>
    <source>
        <strain evidence="1 2">ET39</strain>
    </source>
</reference>
<dbReference type="EMBL" id="JAUDCG010000006">
    <property type="protein sequence ID" value="MDM8156439.1"/>
    <property type="molecule type" value="Genomic_DNA"/>
</dbReference>